<dbReference type="EMBL" id="BAABLM010000009">
    <property type="protein sequence ID" value="GAA4683232.1"/>
    <property type="molecule type" value="Genomic_DNA"/>
</dbReference>
<keyword evidence="3" id="KW-0731">Sigma factor</keyword>
<dbReference type="RefSeq" id="WP_345376851.1">
    <property type="nucleotide sequence ID" value="NZ_BAABLM010000009.1"/>
</dbReference>
<name>A0ABP8W7X4_9MICO</name>
<organism evidence="6 7">
    <name type="scientific">Frondihabitans cladoniiphilus</name>
    <dbReference type="NCBI Taxonomy" id="715785"/>
    <lineage>
        <taxon>Bacteria</taxon>
        <taxon>Bacillati</taxon>
        <taxon>Actinomycetota</taxon>
        <taxon>Actinomycetes</taxon>
        <taxon>Micrococcales</taxon>
        <taxon>Microbacteriaceae</taxon>
        <taxon>Frondihabitans</taxon>
    </lineage>
</organism>
<evidence type="ECO:0000256" key="3">
    <source>
        <dbReference type="ARBA" id="ARBA00023082"/>
    </source>
</evidence>
<dbReference type="Proteomes" id="UP001501295">
    <property type="component" value="Unassembled WGS sequence"/>
</dbReference>
<protein>
    <recommendedName>
        <fullName evidence="5">RNA polymerase sigma factor 70 region 4 type 2 domain-containing protein</fullName>
    </recommendedName>
</protein>
<dbReference type="InterPro" id="IPR013249">
    <property type="entry name" value="RNA_pol_sigma70_r4_t2"/>
</dbReference>
<keyword evidence="2" id="KW-0805">Transcription regulation</keyword>
<keyword evidence="4" id="KW-0804">Transcription</keyword>
<evidence type="ECO:0000313" key="6">
    <source>
        <dbReference type="EMBL" id="GAA4683232.1"/>
    </source>
</evidence>
<evidence type="ECO:0000256" key="4">
    <source>
        <dbReference type="ARBA" id="ARBA00023163"/>
    </source>
</evidence>
<evidence type="ECO:0000256" key="2">
    <source>
        <dbReference type="ARBA" id="ARBA00023015"/>
    </source>
</evidence>
<reference evidence="7" key="1">
    <citation type="journal article" date="2019" name="Int. J. Syst. Evol. Microbiol.">
        <title>The Global Catalogue of Microorganisms (GCM) 10K type strain sequencing project: providing services to taxonomists for standard genome sequencing and annotation.</title>
        <authorList>
            <consortium name="The Broad Institute Genomics Platform"/>
            <consortium name="The Broad Institute Genome Sequencing Center for Infectious Disease"/>
            <person name="Wu L."/>
            <person name="Ma J."/>
        </authorList>
    </citation>
    <scope>NUCLEOTIDE SEQUENCE [LARGE SCALE GENOMIC DNA]</scope>
    <source>
        <strain evidence="7">JCM 18956</strain>
    </source>
</reference>
<keyword evidence="7" id="KW-1185">Reference proteome</keyword>
<accession>A0ABP8W7X4</accession>
<comment type="similarity">
    <text evidence="1">Belongs to the sigma-70 factor family. ECF subfamily.</text>
</comment>
<dbReference type="SUPFAM" id="SSF88659">
    <property type="entry name" value="Sigma3 and sigma4 domains of RNA polymerase sigma factors"/>
    <property type="match status" value="1"/>
</dbReference>
<gene>
    <name evidence="6" type="ORF">GCM10025780_31140</name>
</gene>
<proteinExistence type="inferred from homology"/>
<dbReference type="Gene3D" id="1.10.10.10">
    <property type="entry name" value="Winged helix-like DNA-binding domain superfamily/Winged helix DNA-binding domain"/>
    <property type="match status" value="1"/>
</dbReference>
<feature type="domain" description="RNA polymerase sigma factor 70 region 4 type 2" evidence="5">
    <location>
        <begin position="1"/>
        <end position="47"/>
    </location>
</feature>
<evidence type="ECO:0000256" key="1">
    <source>
        <dbReference type="ARBA" id="ARBA00010641"/>
    </source>
</evidence>
<dbReference type="Pfam" id="PF08281">
    <property type="entry name" value="Sigma70_r4_2"/>
    <property type="match status" value="1"/>
</dbReference>
<evidence type="ECO:0000313" key="7">
    <source>
        <dbReference type="Proteomes" id="UP001501295"/>
    </source>
</evidence>
<sequence>MICTLTPNQQQALELTYFQGLTNTEAAFQAGVPVGTMKTRLRDALIALRSRVANTVAA</sequence>
<dbReference type="InterPro" id="IPR036388">
    <property type="entry name" value="WH-like_DNA-bd_sf"/>
</dbReference>
<dbReference type="InterPro" id="IPR013324">
    <property type="entry name" value="RNA_pol_sigma_r3/r4-like"/>
</dbReference>
<evidence type="ECO:0000259" key="5">
    <source>
        <dbReference type="Pfam" id="PF08281"/>
    </source>
</evidence>
<comment type="caution">
    <text evidence="6">The sequence shown here is derived from an EMBL/GenBank/DDBJ whole genome shotgun (WGS) entry which is preliminary data.</text>
</comment>